<keyword evidence="1" id="KW-0472">Membrane</keyword>
<sequence>MFPECLTFLSFFLSLGGSFRAVMTSEEADGTTEAWACLFWILSWTVTLIPLNLVVALAMSSPTFFGDRPRGPIFGARAEEAPTSPPTALR</sequence>
<dbReference type="Proteomes" id="UP000788993">
    <property type="component" value="Unassembled WGS sequence"/>
</dbReference>
<feature type="transmembrane region" description="Helical" evidence="1">
    <location>
        <begin position="38"/>
        <end position="60"/>
    </location>
</feature>
<proteinExistence type="predicted"/>
<comment type="caution">
    <text evidence="3">The sequence shown here is derived from an EMBL/GenBank/DDBJ whole genome shotgun (WGS) entry which is preliminary data.</text>
</comment>
<accession>A0A9P8P0I3</accession>
<keyword evidence="1" id="KW-0812">Transmembrane</keyword>
<name>A0A9P8P0I3_9ASCO</name>
<reference evidence="3" key="1">
    <citation type="journal article" date="2021" name="Open Biol.">
        <title>Shared evolutionary footprints suggest mitochondrial oxidative damage underlies multiple complex I losses in fungi.</title>
        <authorList>
            <person name="Schikora-Tamarit M.A."/>
            <person name="Marcet-Houben M."/>
            <person name="Nosek J."/>
            <person name="Gabaldon T."/>
        </authorList>
    </citation>
    <scope>NUCLEOTIDE SEQUENCE</scope>
    <source>
        <strain evidence="3">NCAIM Y.01608</strain>
    </source>
</reference>
<evidence type="ECO:0000256" key="1">
    <source>
        <dbReference type="SAM" id="Phobius"/>
    </source>
</evidence>
<dbReference type="AlphaFoldDB" id="A0A9P8P0I3"/>
<keyword evidence="4" id="KW-1185">Reference proteome</keyword>
<reference evidence="3" key="2">
    <citation type="submission" date="2021-01" db="EMBL/GenBank/DDBJ databases">
        <authorList>
            <person name="Schikora-Tamarit M.A."/>
        </authorList>
    </citation>
    <scope>NUCLEOTIDE SEQUENCE</scope>
    <source>
        <strain evidence="3">NCAIM Y.01608</strain>
    </source>
</reference>
<protein>
    <submittedName>
        <fullName evidence="3">Uncharacterized protein</fullName>
    </submittedName>
</protein>
<organism evidence="3 4">
    <name type="scientific">Ogataea polymorpha</name>
    <dbReference type="NCBI Taxonomy" id="460523"/>
    <lineage>
        <taxon>Eukaryota</taxon>
        <taxon>Fungi</taxon>
        <taxon>Dikarya</taxon>
        <taxon>Ascomycota</taxon>
        <taxon>Saccharomycotina</taxon>
        <taxon>Pichiomycetes</taxon>
        <taxon>Pichiales</taxon>
        <taxon>Pichiaceae</taxon>
        <taxon>Ogataea</taxon>
    </lineage>
</organism>
<evidence type="ECO:0000256" key="2">
    <source>
        <dbReference type="SAM" id="SignalP"/>
    </source>
</evidence>
<evidence type="ECO:0000313" key="4">
    <source>
        <dbReference type="Proteomes" id="UP000788993"/>
    </source>
</evidence>
<keyword evidence="1" id="KW-1133">Transmembrane helix</keyword>
<feature type="chain" id="PRO_5040384713" evidence="2">
    <location>
        <begin position="25"/>
        <end position="90"/>
    </location>
</feature>
<feature type="signal peptide" evidence="2">
    <location>
        <begin position="1"/>
        <end position="24"/>
    </location>
</feature>
<keyword evidence="2" id="KW-0732">Signal</keyword>
<dbReference type="EMBL" id="JAEUBD010001266">
    <property type="protein sequence ID" value="KAH3662845.1"/>
    <property type="molecule type" value="Genomic_DNA"/>
</dbReference>
<gene>
    <name evidence="3" type="ORF">OGATHE_004421</name>
</gene>
<evidence type="ECO:0000313" key="3">
    <source>
        <dbReference type="EMBL" id="KAH3662845.1"/>
    </source>
</evidence>